<dbReference type="HOGENOM" id="CLU_059689_2_1_5"/>
<dbReference type="InterPro" id="IPR034154">
    <property type="entry name" value="TOPRIM_DnaG/twinkle"/>
</dbReference>
<evidence type="ECO:0000259" key="1">
    <source>
        <dbReference type="Pfam" id="PF13362"/>
    </source>
</evidence>
<feature type="domain" description="Toprim" evidence="1">
    <location>
        <begin position="199"/>
        <end position="291"/>
    </location>
</feature>
<dbReference type="PATRIC" id="fig|359391.4.peg.268"/>
<gene>
    <name evidence="3" type="ordered locus">BAbS19_I02370</name>
</gene>
<dbReference type="EMBL" id="CP000887">
    <property type="protein sequence ID" value="ACD71784.1"/>
    <property type="molecule type" value="Genomic_DNA"/>
</dbReference>
<organism evidence="3 4">
    <name type="scientific">Brucella abortus (strain S19)</name>
    <dbReference type="NCBI Taxonomy" id="430066"/>
    <lineage>
        <taxon>Bacteria</taxon>
        <taxon>Pseudomonadati</taxon>
        <taxon>Pseudomonadota</taxon>
        <taxon>Alphaproteobacteria</taxon>
        <taxon>Hyphomicrobiales</taxon>
        <taxon>Brucellaceae</taxon>
        <taxon>Brucella/Ochrobactrum group</taxon>
        <taxon>Brucella</taxon>
    </lineage>
</organism>
<reference evidence="3 4" key="1">
    <citation type="journal article" date="2008" name="PLoS ONE">
        <title>Genome sequence of Brucella abortus vaccine strain S19 compared to virulent strains yields candidate virulence genes.</title>
        <authorList>
            <person name="Crasta O.R."/>
            <person name="Folkerts O."/>
            <person name="Fei Z."/>
            <person name="Mane S.P."/>
            <person name="Evans C."/>
            <person name="Martino-Catt S."/>
            <person name="Bricker B."/>
            <person name="Yu G."/>
            <person name="Du L."/>
            <person name="Sobral B.W."/>
        </authorList>
    </citation>
    <scope>NUCLEOTIDE SEQUENCE [LARGE SCALE GENOMIC DNA]</scope>
    <source>
        <strain evidence="3 4">S19</strain>
    </source>
</reference>
<sequence length="293" mass="31121">MTAAREITRALGGHWHGRYGVARCPAHGDKRPSLSLSDGSDGRLLLRCHSGCSFTDILDSLKGLGLVEGEGNYTPPSPEEIERIRQAENEEAKRKEGRALSCWHEALPIHGTIAETYLRGRGIVCPLTDTLRFHPDCWHPSGNRFPAMVALVEGAHRFAVHRTYLRADGRGKAEIEPAKAMLGTVAGGAVRLSSGGDKLIVCEGIETGLSLLSGLVRGSVSVWAALSTSGMKTLTLPGNPGLLTVATDGDTAGREAGEALAMRATAADWKVSLLPAPNGRDWNDILMMKGAAA</sequence>
<evidence type="ECO:0000313" key="3">
    <source>
        <dbReference type="EMBL" id="ACD71784.1"/>
    </source>
</evidence>
<feature type="domain" description="DUF7146" evidence="2">
    <location>
        <begin position="94"/>
        <end position="192"/>
    </location>
</feature>
<dbReference type="AlphaFoldDB" id="A0A0F6ANZ1"/>
<evidence type="ECO:0000313" key="4">
    <source>
        <dbReference type="Proteomes" id="UP000002565"/>
    </source>
</evidence>
<dbReference type="Gene3D" id="3.40.1360.10">
    <property type="match status" value="1"/>
</dbReference>
<protein>
    <submittedName>
        <fullName evidence="3">Virulence-associated protein E</fullName>
    </submittedName>
</protein>
<dbReference type="KEGG" id="bmc:BAbS19_I02370"/>
<dbReference type="Pfam" id="PF13362">
    <property type="entry name" value="Toprim_3"/>
    <property type="match status" value="1"/>
</dbReference>
<evidence type="ECO:0000259" key="2">
    <source>
        <dbReference type="Pfam" id="PF23639"/>
    </source>
</evidence>
<dbReference type="Proteomes" id="UP000002565">
    <property type="component" value="Chromosome 1"/>
</dbReference>
<dbReference type="Pfam" id="PF23639">
    <property type="entry name" value="DUF7146"/>
    <property type="match status" value="1"/>
</dbReference>
<proteinExistence type="predicted"/>
<dbReference type="GeneID" id="93017294"/>
<dbReference type="InterPro" id="IPR006171">
    <property type="entry name" value="TOPRIM_dom"/>
</dbReference>
<name>A0A0F6ANZ1_BRUA1</name>
<accession>A0A0F6ANZ1</accession>
<dbReference type="InterPro" id="IPR055570">
    <property type="entry name" value="DUF7146"/>
</dbReference>
<dbReference type="RefSeq" id="WP_002965502.1">
    <property type="nucleotide sequence ID" value="NC_010742.1"/>
</dbReference>
<dbReference type="CDD" id="cd01029">
    <property type="entry name" value="TOPRIM_primases"/>
    <property type="match status" value="1"/>
</dbReference>